<evidence type="ECO:0000313" key="8">
    <source>
        <dbReference type="Proteomes" id="UP000772812"/>
    </source>
</evidence>
<keyword evidence="2" id="KW-0479">Metal-binding</keyword>
<organism evidence="7 8">
    <name type="scientific">Persephonella atlantica</name>
    <dbReference type="NCBI Taxonomy" id="2699429"/>
    <lineage>
        <taxon>Bacteria</taxon>
        <taxon>Pseudomonadati</taxon>
        <taxon>Aquificota</taxon>
        <taxon>Aquificia</taxon>
        <taxon>Aquificales</taxon>
        <taxon>Hydrogenothermaceae</taxon>
        <taxon>Persephonella</taxon>
    </lineage>
</organism>
<evidence type="ECO:0000259" key="6">
    <source>
        <dbReference type="Pfam" id="PF07687"/>
    </source>
</evidence>
<keyword evidence="3" id="KW-0378">Hydrolase</keyword>
<dbReference type="PANTHER" id="PTHR43808:SF31">
    <property type="entry name" value="N-ACETYL-L-CITRULLINE DEACETYLASE"/>
    <property type="match status" value="1"/>
</dbReference>
<comment type="caution">
    <text evidence="7">The sequence shown here is derived from an EMBL/GenBank/DDBJ whole genome shotgun (WGS) entry which is preliminary data.</text>
</comment>
<evidence type="ECO:0000256" key="2">
    <source>
        <dbReference type="ARBA" id="ARBA00022723"/>
    </source>
</evidence>
<reference evidence="7 8" key="1">
    <citation type="journal article" date="2021" name="Syst. Appl. Microbiol.">
        <title>Persephonella atlantica sp. nov.: How to adapt to physico-chemical gradients in high temperature hydrothermal habitats.</title>
        <authorList>
            <person name="Francois D.X."/>
            <person name="Godfroy A."/>
            <person name="Mathien C."/>
            <person name="Aube J."/>
            <person name="Cathalot C."/>
            <person name="Lesongeur F."/>
            <person name="L'Haridon S."/>
            <person name="Philippon X."/>
            <person name="Roussel E.G."/>
        </authorList>
    </citation>
    <scope>NUCLEOTIDE SEQUENCE [LARGE SCALE GENOMIC DNA]</scope>
    <source>
        <strain evidence="7 8">MO1340</strain>
    </source>
</reference>
<dbReference type="EMBL" id="JAACYA010000002">
    <property type="protein sequence ID" value="MBK3332668.1"/>
    <property type="molecule type" value="Genomic_DNA"/>
</dbReference>
<evidence type="ECO:0000256" key="3">
    <source>
        <dbReference type="ARBA" id="ARBA00022801"/>
    </source>
</evidence>
<dbReference type="Gene3D" id="3.40.630.10">
    <property type="entry name" value="Zn peptidases"/>
    <property type="match status" value="1"/>
</dbReference>
<dbReference type="Gene3D" id="3.30.70.360">
    <property type="match status" value="1"/>
</dbReference>
<keyword evidence="5" id="KW-0170">Cobalt</keyword>
<evidence type="ECO:0000256" key="1">
    <source>
        <dbReference type="ARBA" id="ARBA00001947"/>
    </source>
</evidence>
<evidence type="ECO:0000256" key="4">
    <source>
        <dbReference type="ARBA" id="ARBA00022833"/>
    </source>
</evidence>
<keyword evidence="4" id="KW-0862">Zinc</keyword>
<dbReference type="SUPFAM" id="SSF53187">
    <property type="entry name" value="Zn-dependent exopeptidases"/>
    <property type="match status" value="1"/>
</dbReference>
<evidence type="ECO:0000313" key="7">
    <source>
        <dbReference type="EMBL" id="MBK3332668.1"/>
    </source>
</evidence>
<feature type="domain" description="Peptidase M20 dimerisation" evidence="6">
    <location>
        <begin position="173"/>
        <end position="264"/>
    </location>
</feature>
<dbReference type="InterPro" id="IPR002933">
    <property type="entry name" value="Peptidase_M20"/>
</dbReference>
<protein>
    <submittedName>
        <fullName evidence="7">M20 family metallopeptidase</fullName>
    </submittedName>
</protein>
<dbReference type="Pfam" id="PF01546">
    <property type="entry name" value="Peptidase_M20"/>
    <property type="match status" value="1"/>
</dbReference>
<sequence length="362" mass="41775">MEGTEIRPIELINRLREETFRLISIPSHRDCFQINEYIKERLSFIPFKDQPVGKRNLYNIYSITPEKPVLINTHVDTVPPITMKNPFNPVEKDGKIYGRGAADTKGLIASLIIALEDFKKNFPKKKIPVSVAFTVDEEQNTALGSERLVQLLDGIESVLVLEPTYGKICTRQMGAYEFVMEITVPSAHGAEFEKFKNPSKEAFRFVQEIEKSLSRPVNIIKFHSGWEHYAVPERATLLCEFKLFEGEKVESIEKSLQTLISTENISVKIEPEDYEEFLSFKKGNLYRYITQAYMELFTKKPEEGIMSSWTDASNYHRVGKECIIFGFGSLSDCHTDREHISLEELFYNYLIIYRLLTILSQP</sequence>
<dbReference type="InterPro" id="IPR001261">
    <property type="entry name" value="ArgE/DapE_CS"/>
</dbReference>
<dbReference type="Pfam" id="PF07687">
    <property type="entry name" value="M20_dimer"/>
    <property type="match status" value="1"/>
</dbReference>
<dbReference type="PROSITE" id="PS00759">
    <property type="entry name" value="ARGE_DAPE_CPG2_2"/>
    <property type="match status" value="1"/>
</dbReference>
<dbReference type="RefSeq" id="WP_200674087.1">
    <property type="nucleotide sequence ID" value="NZ_JAACYA010000002.1"/>
</dbReference>
<dbReference type="PANTHER" id="PTHR43808">
    <property type="entry name" value="ACETYLORNITHINE DEACETYLASE"/>
    <property type="match status" value="1"/>
</dbReference>
<dbReference type="InterPro" id="IPR050072">
    <property type="entry name" value="Peptidase_M20A"/>
</dbReference>
<name>A0ABS1GID5_9AQUI</name>
<proteinExistence type="predicted"/>
<comment type="cofactor">
    <cofactor evidence="1">
        <name>Zn(2+)</name>
        <dbReference type="ChEBI" id="CHEBI:29105"/>
    </cofactor>
</comment>
<dbReference type="InterPro" id="IPR036264">
    <property type="entry name" value="Bact_exopeptidase_dim_dom"/>
</dbReference>
<gene>
    <name evidence="7" type="ORF">GWK41_06270</name>
</gene>
<dbReference type="Proteomes" id="UP000772812">
    <property type="component" value="Unassembled WGS sequence"/>
</dbReference>
<keyword evidence="8" id="KW-1185">Reference proteome</keyword>
<accession>A0ABS1GID5</accession>
<dbReference type="InterPro" id="IPR011650">
    <property type="entry name" value="Peptidase_M20_dimer"/>
</dbReference>
<dbReference type="SUPFAM" id="SSF55031">
    <property type="entry name" value="Bacterial exopeptidase dimerisation domain"/>
    <property type="match status" value="1"/>
</dbReference>
<evidence type="ECO:0000256" key="5">
    <source>
        <dbReference type="ARBA" id="ARBA00023285"/>
    </source>
</evidence>